<name>A0A6L7G4E0_9RHOB</name>
<protein>
    <submittedName>
        <fullName evidence="7">Glycosyltransferase</fullName>
    </submittedName>
</protein>
<evidence type="ECO:0000256" key="4">
    <source>
        <dbReference type="ARBA" id="ARBA00022679"/>
    </source>
</evidence>
<keyword evidence="5" id="KW-0472">Membrane</keyword>
<evidence type="ECO:0000313" key="7">
    <source>
        <dbReference type="EMBL" id="MXN18975.1"/>
    </source>
</evidence>
<dbReference type="GO" id="GO:0016757">
    <property type="term" value="F:glycosyltransferase activity"/>
    <property type="evidence" value="ECO:0007669"/>
    <property type="project" value="UniProtKB-KW"/>
</dbReference>
<dbReference type="RefSeq" id="WP_160895101.1">
    <property type="nucleotide sequence ID" value="NZ_WUMU01000016.1"/>
</dbReference>
<comment type="subcellular location">
    <subcellularLocation>
        <location evidence="1">Cell membrane</location>
    </subcellularLocation>
</comment>
<evidence type="ECO:0000256" key="1">
    <source>
        <dbReference type="ARBA" id="ARBA00004236"/>
    </source>
</evidence>
<proteinExistence type="predicted"/>
<dbReference type="PANTHER" id="PTHR43646">
    <property type="entry name" value="GLYCOSYLTRANSFERASE"/>
    <property type="match status" value="1"/>
</dbReference>
<dbReference type="InterPro" id="IPR001173">
    <property type="entry name" value="Glyco_trans_2-like"/>
</dbReference>
<gene>
    <name evidence="7" type="ORF">GR170_14095</name>
</gene>
<comment type="caution">
    <text evidence="7">The sequence shown here is derived from an EMBL/GenBank/DDBJ whole genome shotgun (WGS) entry which is preliminary data.</text>
</comment>
<evidence type="ECO:0000256" key="5">
    <source>
        <dbReference type="ARBA" id="ARBA00023136"/>
    </source>
</evidence>
<keyword evidence="2" id="KW-1003">Cell membrane</keyword>
<dbReference type="GO" id="GO:0005886">
    <property type="term" value="C:plasma membrane"/>
    <property type="evidence" value="ECO:0007669"/>
    <property type="project" value="UniProtKB-SubCell"/>
</dbReference>
<dbReference type="AlphaFoldDB" id="A0A6L7G4E0"/>
<reference evidence="7 8" key="1">
    <citation type="submission" date="2019-12" db="EMBL/GenBank/DDBJ databases">
        <authorList>
            <person name="Li M."/>
        </authorList>
    </citation>
    <scope>NUCLEOTIDE SEQUENCE [LARGE SCALE GENOMIC DNA]</scope>
    <source>
        <strain evidence="7 8">GBMRC 2024</strain>
    </source>
</reference>
<dbReference type="SUPFAM" id="SSF53448">
    <property type="entry name" value="Nucleotide-diphospho-sugar transferases"/>
    <property type="match status" value="1"/>
</dbReference>
<sequence>MRARLSVIVTCRNGQAHLGACAAALFEAVQLGLLRELILADGGSSDDTPLIAEELGAEVVSASGGRGAWAARGAEAAQGDWLLFLPVESIPEPGWAEAVIAHLGESAPAVFAPETGGLTGSLRRMLGGVAPERGLLIRAGDYARAGGLSDVERPERALLRALGAKPKVLEARLSRRAERVAAT</sequence>
<dbReference type="Gene3D" id="3.90.550.10">
    <property type="entry name" value="Spore Coat Polysaccharide Biosynthesis Protein SpsA, Chain A"/>
    <property type="match status" value="1"/>
</dbReference>
<organism evidence="7 8">
    <name type="scientific">Pseudooceanicola albus</name>
    <dbReference type="NCBI Taxonomy" id="2692189"/>
    <lineage>
        <taxon>Bacteria</taxon>
        <taxon>Pseudomonadati</taxon>
        <taxon>Pseudomonadota</taxon>
        <taxon>Alphaproteobacteria</taxon>
        <taxon>Rhodobacterales</taxon>
        <taxon>Paracoccaceae</taxon>
        <taxon>Pseudooceanicola</taxon>
    </lineage>
</organism>
<keyword evidence="8" id="KW-1185">Reference proteome</keyword>
<evidence type="ECO:0000256" key="3">
    <source>
        <dbReference type="ARBA" id="ARBA00022676"/>
    </source>
</evidence>
<accession>A0A6L7G4E0</accession>
<dbReference type="InterPro" id="IPR029044">
    <property type="entry name" value="Nucleotide-diphossugar_trans"/>
</dbReference>
<evidence type="ECO:0000256" key="2">
    <source>
        <dbReference type="ARBA" id="ARBA00022475"/>
    </source>
</evidence>
<keyword evidence="3" id="KW-0328">Glycosyltransferase</keyword>
<dbReference type="EMBL" id="WUMU01000016">
    <property type="protein sequence ID" value="MXN18975.1"/>
    <property type="molecule type" value="Genomic_DNA"/>
</dbReference>
<dbReference type="Proteomes" id="UP000477911">
    <property type="component" value="Unassembled WGS sequence"/>
</dbReference>
<evidence type="ECO:0000259" key="6">
    <source>
        <dbReference type="Pfam" id="PF00535"/>
    </source>
</evidence>
<keyword evidence="4 7" id="KW-0808">Transferase</keyword>
<feature type="domain" description="Glycosyltransferase 2-like" evidence="6">
    <location>
        <begin position="6"/>
        <end position="112"/>
    </location>
</feature>
<dbReference type="Pfam" id="PF00535">
    <property type="entry name" value="Glycos_transf_2"/>
    <property type="match status" value="1"/>
</dbReference>
<evidence type="ECO:0000313" key="8">
    <source>
        <dbReference type="Proteomes" id="UP000477911"/>
    </source>
</evidence>
<dbReference type="PANTHER" id="PTHR43646:SF2">
    <property type="entry name" value="GLYCOSYLTRANSFERASE 2-LIKE DOMAIN-CONTAINING PROTEIN"/>
    <property type="match status" value="1"/>
</dbReference>